<evidence type="ECO:0000313" key="8">
    <source>
        <dbReference type="EMBL" id="KAJ3257986.1"/>
    </source>
</evidence>
<keyword evidence="3" id="KW-1003">Cell membrane</keyword>
<dbReference type="PANTHER" id="PTHR33567">
    <property type="entry name" value="CHROMATE ION TRANSPORTER (EUROFUNG)"/>
    <property type="match status" value="1"/>
</dbReference>
<feature type="transmembrane region" description="Helical" evidence="7">
    <location>
        <begin position="133"/>
        <end position="154"/>
    </location>
</feature>
<evidence type="ECO:0000256" key="6">
    <source>
        <dbReference type="ARBA" id="ARBA00023136"/>
    </source>
</evidence>
<name>A0AAD5UH40_9FUNG</name>
<proteinExistence type="inferred from homology"/>
<evidence type="ECO:0000256" key="2">
    <source>
        <dbReference type="ARBA" id="ARBA00005262"/>
    </source>
</evidence>
<organism evidence="8 9">
    <name type="scientific">Boothiomyces macroporosus</name>
    <dbReference type="NCBI Taxonomy" id="261099"/>
    <lineage>
        <taxon>Eukaryota</taxon>
        <taxon>Fungi</taxon>
        <taxon>Fungi incertae sedis</taxon>
        <taxon>Chytridiomycota</taxon>
        <taxon>Chytridiomycota incertae sedis</taxon>
        <taxon>Chytridiomycetes</taxon>
        <taxon>Rhizophydiales</taxon>
        <taxon>Terramycetaceae</taxon>
        <taxon>Boothiomyces</taxon>
    </lineage>
</organism>
<protein>
    <recommendedName>
        <fullName evidence="10">Chromate transporter</fullName>
    </recommendedName>
</protein>
<comment type="similarity">
    <text evidence="2">Belongs to the chromate ion transporter (CHR) (TC 2.A.51) family.</text>
</comment>
<keyword evidence="6 7" id="KW-0472">Membrane</keyword>
<comment type="caution">
    <text evidence="8">The sequence shown here is derived from an EMBL/GenBank/DDBJ whole genome shotgun (WGS) entry which is preliminary data.</text>
</comment>
<feature type="transmembrane region" description="Helical" evidence="7">
    <location>
        <begin position="441"/>
        <end position="469"/>
    </location>
</feature>
<dbReference type="GO" id="GO:0005886">
    <property type="term" value="C:plasma membrane"/>
    <property type="evidence" value="ECO:0007669"/>
    <property type="project" value="UniProtKB-SubCell"/>
</dbReference>
<dbReference type="InterPro" id="IPR014047">
    <property type="entry name" value="Chr_Tranpt_l_chain"/>
</dbReference>
<feature type="transmembrane region" description="Helical" evidence="7">
    <location>
        <begin position="357"/>
        <end position="382"/>
    </location>
</feature>
<dbReference type="EMBL" id="JADGKB010000032">
    <property type="protein sequence ID" value="KAJ3257986.1"/>
    <property type="molecule type" value="Genomic_DNA"/>
</dbReference>
<feature type="transmembrane region" description="Helical" evidence="7">
    <location>
        <begin position="402"/>
        <end position="421"/>
    </location>
</feature>
<keyword evidence="9" id="KW-1185">Reference proteome</keyword>
<evidence type="ECO:0000313" key="9">
    <source>
        <dbReference type="Proteomes" id="UP001210925"/>
    </source>
</evidence>
<feature type="transmembrane region" description="Helical" evidence="7">
    <location>
        <begin position="98"/>
        <end position="121"/>
    </location>
</feature>
<dbReference type="PIRSF" id="PIRSF004810">
    <property type="entry name" value="ChrA"/>
    <property type="match status" value="1"/>
</dbReference>
<evidence type="ECO:0008006" key="10">
    <source>
        <dbReference type="Google" id="ProtNLM"/>
    </source>
</evidence>
<dbReference type="PANTHER" id="PTHR33567:SF3">
    <property type="entry name" value="CHROMATE ION TRANSPORTER (EUROFUNG)"/>
    <property type="match status" value="1"/>
</dbReference>
<evidence type="ECO:0000256" key="7">
    <source>
        <dbReference type="SAM" id="Phobius"/>
    </source>
</evidence>
<sequence>MTEERVQVMAQDQPQDLELESMEHKASYVELFQAYLPLAFISFGGPQAHIALFHNEFVEKRKWIPGNIFVELFAIAQSLPGPASTQLGYSIALLRGGFLYAFVEFLIWSVPGSLILIGIAAGVSSFNNSLPTWLSYAVNGMSAAAVGLVAIAAYKLCTKVIKDNTSIVLCAVSAALAISVTGFAWLYLAIIIGGGLITFIEGKVLAARKGGIQLESGNNSRRESVAQNTRESLVQALSQEELEAPASAQFGFKLSLRYAFVILGIWLVLLIVAIVIRAINSPRALDIVGSMYFVGSIIFGGGPVVIPMLQSYVVDQNWMTNREFLIGLAFINSMPGPNFNLAAYCGALALRGSPLMIIGGFLGTLGIFSPGLLLMSGLIPLWNKYRKLESVQLIFKGMNASAVGLVFAAVYILAMKCIVIVQGVNSGNVDSLTNHPVYTSIALLTFSFSGFLNLHAPIAILLGCATGLIDYAIHM</sequence>
<evidence type="ECO:0000256" key="4">
    <source>
        <dbReference type="ARBA" id="ARBA00022692"/>
    </source>
</evidence>
<accession>A0AAD5UH40</accession>
<evidence type="ECO:0000256" key="3">
    <source>
        <dbReference type="ARBA" id="ARBA00022475"/>
    </source>
</evidence>
<dbReference type="GO" id="GO:0015109">
    <property type="term" value="F:chromate transmembrane transporter activity"/>
    <property type="evidence" value="ECO:0007669"/>
    <property type="project" value="InterPro"/>
</dbReference>
<feature type="transmembrane region" description="Helical" evidence="7">
    <location>
        <begin position="166"/>
        <end position="199"/>
    </location>
</feature>
<feature type="transmembrane region" description="Helical" evidence="7">
    <location>
        <begin position="291"/>
        <end position="313"/>
    </location>
</feature>
<keyword evidence="4 7" id="KW-0812">Transmembrane</keyword>
<dbReference type="AlphaFoldDB" id="A0AAD5UH40"/>
<comment type="subcellular location">
    <subcellularLocation>
        <location evidence="1">Cell membrane</location>
        <topology evidence="1">Multi-pass membrane protein</topology>
    </subcellularLocation>
</comment>
<dbReference type="Pfam" id="PF02417">
    <property type="entry name" value="Chromate_transp"/>
    <property type="match status" value="2"/>
</dbReference>
<dbReference type="NCBIfam" id="TIGR00937">
    <property type="entry name" value="2A51"/>
    <property type="match status" value="1"/>
</dbReference>
<gene>
    <name evidence="8" type="ORF">HK103_004120</name>
</gene>
<reference evidence="8" key="1">
    <citation type="submission" date="2020-05" db="EMBL/GenBank/DDBJ databases">
        <title>Phylogenomic resolution of chytrid fungi.</title>
        <authorList>
            <person name="Stajich J.E."/>
            <person name="Amses K."/>
            <person name="Simmons R."/>
            <person name="Seto K."/>
            <person name="Myers J."/>
            <person name="Bonds A."/>
            <person name="Quandt C.A."/>
            <person name="Barry K."/>
            <person name="Liu P."/>
            <person name="Grigoriev I."/>
            <person name="Longcore J.E."/>
            <person name="James T.Y."/>
        </authorList>
    </citation>
    <scope>NUCLEOTIDE SEQUENCE</scope>
    <source>
        <strain evidence="8">PLAUS21</strain>
    </source>
</reference>
<evidence type="ECO:0000256" key="5">
    <source>
        <dbReference type="ARBA" id="ARBA00022989"/>
    </source>
</evidence>
<evidence type="ECO:0000256" key="1">
    <source>
        <dbReference type="ARBA" id="ARBA00004651"/>
    </source>
</evidence>
<keyword evidence="5 7" id="KW-1133">Transmembrane helix</keyword>
<dbReference type="Proteomes" id="UP001210925">
    <property type="component" value="Unassembled WGS sequence"/>
</dbReference>
<feature type="transmembrane region" description="Helical" evidence="7">
    <location>
        <begin position="258"/>
        <end position="279"/>
    </location>
</feature>
<dbReference type="InterPro" id="IPR003370">
    <property type="entry name" value="Chromate_transpt"/>
</dbReference>